<dbReference type="Proteomes" id="UP000663879">
    <property type="component" value="Unassembled WGS sequence"/>
</dbReference>
<protein>
    <submittedName>
        <fullName evidence="1">Uncharacterized protein</fullName>
    </submittedName>
</protein>
<dbReference type="EMBL" id="CAJNOC010010311">
    <property type="protein sequence ID" value="CAF1138708.1"/>
    <property type="molecule type" value="Genomic_DNA"/>
</dbReference>
<proteinExistence type="predicted"/>
<evidence type="ECO:0000313" key="2">
    <source>
        <dbReference type="Proteomes" id="UP000663879"/>
    </source>
</evidence>
<organism evidence="1 2">
    <name type="scientific">Brachionus calyciflorus</name>
    <dbReference type="NCBI Taxonomy" id="104777"/>
    <lineage>
        <taxon>Eukaryota</taxon>
        <taxon>Metazoa</taxon>
        <taxon>Spiralia</taxon>
        <taxon>Gnathifera</taxon>
        <taxon>Rotifera</taxon>
        <taxon>Eurotatoria</taxon>
        <taxon>Monogononta</taxon>
        <taxon>Pseudotrocha</taxon>
        <taxon>Ploima</taxon>
        <taxon>Brachionidae</taxon>
        <taxon>Brachionus</taxon>
    </lineage>
</organism>
<dbReference type="OrthoDB" id="6162375at2759"/>
<evidence type="ECO:0000313" key="1">
    <source>
        <dbReference type="EMBL" id="CAF1138708.1"/>
    </source>
</evidence>
<comment type="caution">
    <text evidence="1">The sequence shown here is derived from an EMBL/GenBank/DDBJ whole genome shotgun (WGS) entry which is preliminary data.</text>
</comment>
<gene>
    <name evidence="1" type="ORF">OXX778_LOCUS22802</name>
</gene>
<keyword evidence="2" id="KW-1185">Reference proteome</keyword>
<name>A0A814RUK0_9BILA</name>
<accession>A0A814RUK0</accession>
<dbReference type="AlphaFoldDB" id="A0A814RUK0"/>
<reference evidence="1" key="1">
    <citation type="submission" date="2021-02" db="EMBL/GenBank/DDBJ databases">
        <authorList>
            <person name="Nowell W R."/>
        </authorList>
    </citation>
    <scope>NUCLEOTIDE SEQUENCE</scope>
    <source>
        <strain evidence="1">Ploen Becks lab</strain>
    </source>
</reference>
<sequence>MVDQIKPMDTDKTELVFYVKQRISQMNEQFNRVPSLQVFNHLNKQENQTGAFMGGLTTKQTIKQQLEQLGVTNMFPLVGLSDEEIKNYLENPPVGLNPILWEQANKNNPNHKKLMPVQINGFQDRFFNYFF</sequence>